<evidence type="ECO:0000256" key="1">
    <source>
        <dbReference type="SAM" id="Phobius"/>
    </source>
</evidence>
<feature type="transmembrane region" description="Helical" evidence="1">
    <location>
        <begin position="34"/>
        <end position="53"/>
    </location>
</feature>
<keyword evidence="1" id="KW-1133">Transmembrane helix</keyword>
<gene>
    <name evidence="3" type="ORF">ACFSR2_22015</name>
</gene>
<proteinExistence type="predicted"/>
<feature type="domain" description="Peptidase M56" evidence="2">
    <location>
        <begin position="9"/>
        <end position="237"/>
    </location>
</feature>
<protein>
    <submittedName>
        <fullName evidence="3">M56 family metallopeptidase</fullName>
    </submittedName>
</protein>
<dbReference type="InterPro" id="IPR008756">
    <property type="entry name" value="Peptidase_M56"/>
</dbReference>
<accession>A0ABW5JCV4</accession>
<dbReference type="EMBL" id="JBHULC010000038">
    <property type="protein sequence ID" value="MFD2523591.1"/>
    <property type="molecule type" value="Genomic_DNA"/>
</dbReference>
<name>A0ABW5JCV4_9BACT</name>
<dbReference type="Proteomes" id="UP001597510">
    <property type="component" value="Unassembled WGS sequence"/>
</dbReference>
<dbReference type="PANTHER" id="PTHR34978">
    <property type="entry name" value="POSSIBLE SENSOR-TRANSDUCER PROTEIN BLAR"/>
    <property type="match status" value="1"/>
</dbReference>
<dbReference type="PANTHER" id="PTHR34978:SF3">
    <property type="entry name" value="SLR0241 PROTEIN"/>
    <property type="match status" value="1"/>
</dbReference>
<comment type="caution">
    <text evidence="3">The sequence shown here is derived from an EMBL/GenBank/DDBJ whole genome shotgun (WGS) entry which is preliminary data.</text>
</comment>
<dbReference type="InterPro" id="IPR052173">
    <property type="entry name" value="Beta-lactam_resp_regulator"/>
</dbReference>
<evidence type="ECO:0000313" key="3">
    <source>
        <dbReference type="EMBL" id="MFD2523591.1"/>
    </source>
</evidence>
<organism evidence="3 4">
    <name type="scientific">Emticicia soli</name>
    <dbReference type="NCBI Taxonomy" id="2027878"/>
    <lineage>
        <taxon>Bacteria</taxon>
        <taxon>Pseudomonadati</taxon>
        <taxon>Bacteroidota</taxon>
        <taxon>Cytophagia</taxon>
        <taxon>Cytophagales</taxon>
        <taxon>Leadbetterellaceae</taxon>
        <taxon>Emticicia</taxon>
    </lineage>
</organism>
<sequence length="451" mass="52378">MILYLFKSTLCLLLLWGIYKLLLETEKFHVFNRFYLLLSLVLAFAAPLINIEIPSSENKLVLLQNNINAQPIILQETIEAIKPMPATSNWEAYLVTISGLVSFVLLIRFITNIATIIKQIRQNSTIEWHGAKLVLLDKPILPYTFLNYVFISKAFYYSANIEPELFSHELAHVRQKHSLDVLFLELLRTVFWFNPLLSLWKQAIQLNHEFLADEAVNNTYNDITAYQYLLISKASQAGGLSLTSNLNFQITKKRLLMMTKITPQSTALVKKAACISLFVALTFCLADFRLMAQEVKTVKLSAPTITLALKPHKLTKEDVNYQKGRFLLTEKDGKRYDKNYDQLTAEEKNMDMKLMYFEKSVPTQEEMDKWLDSKIYGVWIDDKRVANSKLSQYKSSDISNVFISKLAKNTVNYGKHYYQVDLMTNDYYNNVYIKQVIEKPIFFIDKRREKN</sequence>
<keyword evidence="4" id="KW-1185">Reference proteome</keyword>
<keyword evidence="1" id="KW-0472">Membrane</keyword>
<dbReference type="Pfam" id="PF05569">
    <property type="entry name" value="Peptidase_M56"/>
    <property type="match status" value="1"/>
</dbReference>
<evidence type="ECO:0000259" key="2">
    <source>
        <dbReference type="Pfam" id="PF05569"/>
    </source>
</evidence>
<feature type="transmembrane region" description="Helical" evidence="1">
    <location>
        <begin position="92"/>
        <end position="111"/>
    </location>
</feature>
<feature type="transmembrane region" description="Helical" evidence="1">
    <location>
        <begin position="6"/>
        <end position="22"/>
    </location>
</feature>
<dbReference type="RefSeq" id="WP_340233608.1">
    <property type="nucleotide sequence ID" value="NZ_JBBEWC010000001.1"/>
</dbReference>
<reference evidence="4" key="1">
    <citation type="journal article" date="2019" name="Int. J. Syst. Evol. Microbiol.">
        <title>The Global Catalogue of Microorganisms (GCM) 10K type strain sequencing project: providing services to taxonomists for standard genome sequencing and annotation.</title>
        <authorList>
            <consortium name="The Broad Institute Genomics Platform"/>
            <consortium name="The Broad Institute Genome Sequencing Center for Infectious Disease"/>
            <person name="Wu L."/>
            <person name="Ma J."/>
        </authorList>
    </citation>
    <scope>NUCLEOTIDE SEQUENCE [LARGE SCALE GENOMIC DNA]</scope>
    <source>
        <strain evidence="4">KCTC 52344</strain>
    </source>
</reference>
<keyword evidence="1" id="KW-0812">Transmembrane</keyword>
<evidence type="ECO:0000313" key="4">
    <source>
        <dbReference type="Proteomes" id="UP001597510"/>
    </source>
</evidence>